<dbReference type="PANTHER" id="PTHR42734:SF5">
    <property type="entry name" value="IRON TRANSPORT SYSTEM ATP-BINDING PROTEIN HI_0361-RELATED"/>
    <property type="match status" value="1"/>
</dbReference>
<feature type="domain" description="ABC transporter" evidence="5">
    <location>
        <begin position="16"/>
        <end position="256"/>
    </location>
</feature>
<evidence type="ECO:0000313" key="6">
    <source>
        <dbReference type="EMBL" id="ABL64994.1"/>
    </source>
</evidence>
<sequence>MVVSHQEHPDTRPAMIDLRNVTVCRGSTPALEGLTLTIREGCHTVVLGPNGAGKTTLMKLLSSELYPVYRNRTHAKVFGRDRWNVRDLRSQLGILSHDLQQDYLPDTRGINVILSGYYASIDIWKHQEFSEDARTHAGTIMEYLGVGDLKNRAFGSMSTGQQRRLLLGRALVNNPRALLLDEPTAGLDPRASFQYLSAIRTLMESGKTVILVTHHIHEVPPEINRAVLLKAGQIFADGPKKEVLTTKNLAALFDYPLRVIEENGWYHVIPDR</sequence>
<dbReference type="GO" id="GO:0005524">
    <property type="term" value="F:ATP binding"/>
    <property type="evidence" value="ECO:0007669"/>
    <property type="project" value="UniProtKB-KW"/>
</dbReference>
<evidence type="ECO:0000256" key="1">
    <source>
        <dbReference type="ARBA" id="ARBA00005417"/>
    </source>
</evidence>
<dbReference type="PROSITE" id="PS50893">
    <property type="entry name" value="ABC_TRANSPORTER_2"/>
    <property type="match status" value="1"/>
</dbReference>
<dbReference type="InterPro" id="IPR027417">
    <property type="entry name" value="P-loop_NTPase"/>
</dbReference>
<name>A1BF17_CHLPD</name>
<proteinExistence type="inferred from homology"/>
<dbReference type="PANTHER" id="PTHR42734">
    <property type="entry name" value="METAL TRANSPORT SYSTEM ATP-BINDING PROTEIN TM_0124-RELATED"/>
    <property type="match status" value="1"/>
</dbReference>
<evidence type="ECO:0000259" key="5">
    <source>
        <dbReference type="PROSITE" id="PS50893"/>
    </source>
</evidence>
<comment type="similarity">
    <text evidence="1">Belongs to the ABC transporter superfamily.</text>
</comment>
<keyword evidence="3" id="KW-0547">Nucleotide-binding</keyword>
<dbReference type="Proteomes" id="UP000008701">
    <property type="component" value="Chromosome"/>
</dbReference>
<dbReference type="eggNOG" id="COG1119">
    <property type="taxonomic scope" value="Bacteria"/>
</dbReference>
<evidence type="ECO:0000256" key="3">
    <source>
        <dbReference type="ARBA" id="ARBA00022741"/>
    </source>
</evidence>
<evidence type="ECO:0000256" key="4">
    <source>
        <dbReference type="ARBA" id="ARBA00022840"/>
    </source>
</evidence>
<keyword evidence="2" id="KW-0813">Transport</keyword>
<dbReference type="InterPro" id="IPR003439">
    <property type="entry name" value="ABC_transporter-like_ATP-bd"/>
</dbReference>
<dbReference type="AlphaFoldDB" id="A1BF17"/>
<dbReference type="Pfam" id="PF00005">
    <property type="entry name" value="ABC_tran"/>
    <property type="match status" value="1"/>
</dbReference>
<evidence type="ECO:0000256" key="2">
    <source>
        <dbReference type="ARBA" id="ARBA00022448"/>
    </source>
</evidence>
<protein>
    <submittedName>
        <fullName evidence="6">ABC transporter related protein</fullName>
    </submittedName>
</protein>
<gene>
    <name evidence="6" type="ordered locus">Cpha266_0946</name>
</gene>
<dbReference type="Gene3D" id="3.40.50.300">
    <property type="entry name" value="P-loop containing nucleotide triphosphate hydrolases"/>
    <property type="match status" value="1"/>
</dbReference>
<dbReference type="SMART" id="SM00382">
    <property type="entry name" value="AAA"/>
    <property type="match status" value="1"/>
</dbReference>
<dbReference type="InterPro" id="IPR003593">
    <property type="entry name" value="AAA+_ATPase"/>
</dbReference>
<dbReference type="RefSeq" id="WP_011744821.1">
    <property type="nucleotide sequence ID" value="NC_008639.1"/>
</dbReference>
<keyword evidence="7" id="KW-1185">Reference proteome</keyword>
<dbReference type="EMBL" id="CP000492">
    <property type="protein sequence ID" value="ABL64994.1"/>
    <property type="molecule type" value="Genomic_DNA"/>
</dbReference>
<dbReference type="KEGG" id="cph:Cpha266_0946"/>
<reference evidence="6 7" key="1">
    <citation type="submission" date="2006-12" db="EMBL/GenBank/DDBJ databases">
        <title>Complete sequence of Chlorobium phaeobacteroides DSM 266.</title>
        <authorList>
            <consortium name="US DOE Joint Genome Institute"/>
            <person name="Copeland A."/>
            <person name="Lucas S."/>
            <person name="Lapidus A."/>
            <person name="Barry K."/>
            <person name="Detter J.C."/>
            <person name="Glavina del Rio T."/>
            <person name="Hammon N."/>
            <person name="Israni S."/>
            <person name="Pitluck S."/>
            <person name="Goltsman E."/>
            <person name="Schmutz J."/>
            <person name="Larimer F."/>
            <person name="Land M."/>
            <person name="Hauser L."/>
            <person name="Mikhailova N."/>
            <person name="Li T."/>
            <person name="Overmann J."/>
            <person name="Bryant D.A."/>
            <person name="Richardson P."/>
        </authorList>
    </citation>
    <scope>NUCLEOTIDE SEQUENCE [LARGE SCALE GENOMIC DNA]</scope>
    <source>
        <strain evidence="6 7">DSM 266</strain>
    </source>
</reference>
<dbReference type="InterPro" id="IPR050153">
    <property type="entry name" value="Metal_Ion_Import_ABC"/>
</dbReference>
<keyword evidence="4" id="KW-0067">ATP-binding</keyword>
<organism evidence="6 7">
    <name type="scientific">Chlorobium phaeobacteroides (strain DSM 266 / SMG 266 / 2430)</name>
    <dbReference type="NCBI Taxonomy" id="290317"/>
    <lineage>
        <taxon>Bacteria</taxon>
        <taxon>Pseudomonadati</taxon>
        <taxon>Chlorobiota</taxon>
        <taxon>Chlorobiia</taxon>
        <taxon>Chlorobiales</taxon>
        <taxon>Chlorobiaceae</taxon>
        <taxon>Chlorobium/Pelodictyon group</taxon>
        <taxon>Chlorobium</taxon>
    </lineage>
</organism>
<evidence type="ECO:0000313" key="7">
    <source>
        <dbReference type="Proteomes" id="UP000008701"/>
    </source>
</evidence>
<dbReference type="SUPFAM" id="SSF52540">
    <property type="entry name" value="P-loop containing nucleoside triphosphate hydrolases"/>
    <property type="match status" value="1"/>
</dbReference>
<dbReference type="HOGENOM" id="CLU_000604_1_11_10"/>
<dbReference type="STRING" id="290317.Cpha266_0946"/>
<accession>A1BF17</accession>
<dbReference type="GO" id="GO:0016887">
    <property type="term" value="F:ATP hydrolysis activity"/>
    <property type="evidence" value="ECO:0007669"/>
    <property type="project" value="InterPro"/>
</dbReference>